<evidence type="ECO:0000259" key="1">
    <source>
        <dbReference type="Pfam" id="PF04606"/>
    </source>
</evidence>
<gene>
    <name evidence="2" type="ORF">DY252_05620</name>
</gene>
<protein>
    <submittedName>
        <fullName evidence="2">Transcriptional regulator</fullName>
    </submittedName>
</protein>
<dbReference type="Pfam" id="PF04606">
    <property type="entry name" value="Ogr_Delta"/>
    <property type="match status" value="1"/>
</dbReference>
<dbReference type="Proteomes" id="UP000256971">
    <property type="component" value="Chromosome"/>
</dbReference>
<accession>A0ABM6XVQ3</accession>
<keyword evidence="3" id="KW-1185">Reference proteome</keyword>
<reference evidence="2 3" key="1">
    <citation type="submission" date="2018-08" db="EMBL/GenBank/DDBJ databases">
        <title>Complete genome sequence of type strain Thalassospira indica MCCC 1A01103T, isolated from isolated from deep seawater of the Indian Ocean.</title>
        <authorList>
            <person name="Liu Y."/>
        </authorList>
    </citation>
    <scope>NUCLEOTIDE SEQUENCE [LARGE SCALE GENOMIC DNA]</scope>
    <source>
        <strain evidence="2 3">PB8BT</strain>
    </source>
</reference>
<dbReference type="EMBL" id="CP031555">
    <property type="protein sequence ID" value="AXO13756.1"/>
    <property type="molecule type" value="Genomic_DNA"/>
</dbReference>
<sequence>MSASGHNAMKCPHCGSSCSTAKTRQVTALYREITLSCRNPDCLHVFLAEMNAIRTLRPSLIPAPDVNLHIAQTTTQPNPA</sequence>
<proteinExistence type="predicted"/>
<evidence type="ECO:0000313" key="2">
    <source>
        <dbReference type="EMBL" id="AXO13756.1"/>
    </source>
</evidence>
<feature type="domain" description="Zinc finger Ogr/Delta-type" evidence="1">
    <location>
        <begin position="10"/>
        <end position="53"/>
    </location>
</feature>
<organism evidence="2 3">
    <name type="scientific">Thalassospira indica</name>
    <dbReference type="NCBI Taxonomy" id="1891279"/>
    <lineage>
        <taxon>Bacteria</taxon>
        <taxon>Pseudomonadati</taxon>
        <taxon>Pseudomonadota</taxon>
        <taxon>Alphaproteobacteria</taxon>
        <taxon>Rhodospirillales</taxon>
        <taxon>Thalassospiraceae</taxon>
        <taxon>Thalassospira</taxon>
    </lineage>
</organism>
<dbReference type="RefSeq" id="WP_064787327.1">
    <property type="nucleotide sequence ID" value="NZ_CP031555.1"/>
</dbReference>
<evidence type="ECO:0000313" key="3">
    <source>
        <dbReference type="Proteomes" id="UP000256971"/>
    </source>
</evidence>
<dbReference type="InterPro" id="IPR007684">
    <property type="entry name" value="Znf_Ogr/Delta"/>
</dbReference>
<name>A0ABM6XVQ3_9PROT</name>